<keyword evidence="2" id="KW-1185">Reference proteome</keyword>
<protein>
    <submittedName>
        <fullName evidence="1">Uncharacterized protein</fullName>
    </submittedName>
</protein>
<gene>
    <name evidence="1" type="ORF">M472_15330</name>
</gene>
<comment type="caution">
    <text evidence="1">The sequence shown here is derived from an EMBL/GenBank/DDBJ whole genome shotgun (WGS) entry which is preliminary data.</text>
</comment>
<evidence type="ECO:0000313" key="2">
    <source>
        <dbReference type="Proteomes" id="UP000016584"/>
    </source>
</evidence>
<proteinExistence type="predicted"/>
<organism evidence="1 2">
    <name type="scientific">Sphingobacterium paucimobilis HER1398</name>
    <dbReference type="NCBI Taxonomy" id="1346330"/>
    <lineage>
        <taxon>Bacteria</taxon>
        <taxon>Pseudomonadati</taxon>
        <taxon>Bacteroidota</taxon>
        <taxon>Sphingobacteriia</taxon>
        <taxon>Sphingobacteriales</taxon>
        <taxon>Sphingobacteriaceae</taxon>
        <taxon>Sphingobacterium</taxon>
    </lineage>
</organism>
<dbReference type="OrthoDB" id="792194at2"/>
<sequence>MRIFFCYLLFIGFANGQTDPKKGMIYDKENRLYYKISNDKENLYIQLFKEEYARKVEMRGGLRLFLNSEGRRDTSTASVVQYPVYKKPTPGGRRELKWEEIVIDRFSDLPVGVLSVYNEYGITAEAQLKENPEKGFYDRNGHIFNYRLGIPLQYMTVGIGEKIAICIFLKGSRFEPLPPGAASPLLNAIPVDGSSTSQQQYFLEGDTWTHSWIDYELK</sequence>
<dbReference type="PATRIC" id="fig|1346330.5.peg.1455"/>
<reference evidence="1 2" key="1">
    <citation type="journal article" date="2013" name="Genome Announc.">
        <title>The Draft Genome Sequence of Sphingomonas paucimobilis Strain HER1398 (Proteobacteria), Host to the Giant PAU Phage, Indicates That It Is a Member of the Genus Sphingobacterium (Bacteroidetes).</title>
        <authorList>
            <person name="White R.A.III."/>
            <person name="Suttle C.A."/>
        </authorList>
    </citation>
    <scope>NUCLEOTIDE SEQUENCE [LARGE SCALE GENOMIC DNA]</scope>
    <source>
        <strain evidence="1 2">HER1398</strain>
    </source>
</reference>
<dbReference type="STRING" id="1346330.M472_15330"/>
<dbReference type="Proteomes" id="UP000016584">
    <property type="component" value="Unassembled WGS sequence"/>
</dbReference>
<dbReference type="EMBL" id="ATDL01000010">
    <property type="protein sequence ID" value="ERJ60136.1"/>
    <property type="molecule type" value="Genomic_DNA"/>
</dbReference>
<evidence type="ECO:0000313" key="1">
    <source>
        <dbReference type="EMBL" id="ERJ60136.1"/>
    </source>
</evidence>
<name>U2HEF6_9SPHI</name>
<dbReference type="AlphaFoldDB" id="U2HEF6"/>
<dbReference type="RefSeq" id="WP_021069636.1">
    <property type="nucleotide sequence ID" value="NZ_ATDL01000010.1"/>
</dbReference>
<accession>U2HEF6</accession>